<evidence type="ECO:0000313" key="3">
    <source>
        <dbReference type="Proteomes" id="UP001519325"/>
    </source>
</evidence>
<evidence type="ECO:0000313" key="2">
    <source>
        <dbReference type="EMBL" id="MBP2188834.1"/>
    </source>
</evidence>
<gene>
    <name evidence="2" type="ORF">BJ987_001735</name>
</gene>
<name>A0ABS4QAV2_9NOCA</name>
<dbReference type="Gene3D" id="2.60.120.10">
    <property type="entry name" value="Jelly Rolls"/>
    <property type="match status" value="1"/>
</dbReference>
<dbReference type="SUPFAM" id="SSF51182">
    <property type="entry name" value="RmlC-like cupins"/>
    <property type="match status" value="1"/>
</dbReference>
<feature type="domain" description="Cupin type-2" evidence="1">
    <location>
        <begin position="36"/>
        <end position="98"/>
    </location>
</feature>
<dbReference type="InterPro" id="IPR013096">
    <property type="entry name" value="Cupin_2"/>
</dbReference>
<comment type="caution">
    <text evidence="2">The sequence shown here is derived from an EMBL/GenBank/DDBJ whole genome shotgun (WGS) entry which is preliminary data.</text>
</comment>
<dbReference type="InterPro" id="IPR014710">
    <property type="entry name" value="RmlC-like_jellyroll"/>
</dbReference>
<accession>A0ABS4QAV2</accession>
<evidence type="ECO:0000259" key="1">
    <source>
        <dbReference type="Pfam" id="PF07883"/>
    </source>
</evidence>
<dbReference type="Pfam" id="PF07883">
    <property type="entry name" value="Cupin_2"/>
    <property type="match status" value="1"/>
</dbReference>
<dbReference type="CDD" id="cd02209">
    <property type="entry name" value="cupin_XRE_C"/>
    <property type="match status" value="1"/>
</dbReference>
<sequence length="121" mass="12430">MHLITAADAPQFELPHAQFSGMASPSRGSSQLCTWRLTVPPNLATGAAHVLDRDEVFMVISGRLEISGQLLGPGDALVIPAGGPIAVGNPGDEPAVAHVAIAAGFQATMPDGSKLSPPWAR</sequence>
<dbReference type="EMBL" id="JAGGMR010000001">
    <property type="protein sequence ID" value="MBP2188834.1"/>
    <property type="molecule type" value="Genomic_DNA"/>
</dbReference>
<organism evidence="2 3">
    <name type="scientific">Nocardia goodfellowii</name>
    <dbReference type="NCBI Taxonomy" id="882446"/>
    <lineage>
        <taxon>Bacteria</taxon>
        <taxon>Bacillati</taxon>
        <taxon>Actinomycetota</taxon>
        <taxon>Actinomycetes</taxon>
        <taxon>Mycobacteriales</taxon>
        <taxon>Nocardiaceae</taxon>
        <taxon>Nocardia</taxon>
    </lineage>
</organism>
<reference evidence="2 3" key="1">
    <citation type="submission" date="2021-03" db="EMBL/GenBank/DDBJ databases">
        <title>Sequencing the genomes of 1000 actinobacteria strains.</title>
        <authorList>
            <person name="Klenk H.-P."/>
        </authorList>
    </citation>
    <scope>NUCLEOTIDE SEQUENCE [LARGE SCALE GENOMIC DNA]</scope>
    <source>
        <strain evidence="2 3">DSM 45516</strain>
    </source>
</reference>
<protein>
    <submittedName>
        <fullName evidence="2">RmlC-like cupin family protein</fullName>
    </submittedName>
</protein>
<dbReference type="RefSeq" id="WP_209886603.1">
    <property type="nucleotide sequence ID" value="NZ_JAGGMR010000001.1"/>
</dbReference>
<keyword evidence="3" id="KW-1185">Reference proteome</keyword>
<proteinExistence type="predicted"/>
<dbReference type="InterPro" id="IPR011051">
    <property type="entry name" value="RmlC_Cupin_sf"/>
</dbReference>
<dbReference type="Proteomes" id="UP001519325">
    <property type="component" value="Unassembled WGS sequence"/>
</dbReference>